<organism evidence="1 2">
    <name type="scientific">Hypoxylon rubiginosum</name>
    <dbReference type="NCBI Taxonomy" id="110542"/>
    <lineage>
        <taxon>Eukaryota</taxon>
        <taxon>Fungi</taxon>
        <taxon>Dikarya</taxon>
        <taxon>Ascomycota</taxon>
        <taxon>Pezizomycotina</taxon>
        <taxon>Sordariomycetes</taxon>
        <taxon>Xylariomycetidae</taxon>
        <taxon>Xylariales</taxon>
        <taxon>Hypoxylaceae</taxon>
        <taxon>Hypoxylon</taxon>
    </lineage>
</organism>
<accession>A0ACC0CJN3</accession>
<name>A0ACC0CJN3_9PEZI</name>
<keyword evidence="2" id="KW-1185">Reference proteome</keyword>
<sequence>MASLVADFIVNPVIRQARRFSRSGIQTPSDPISPPESTKEAKEGQEDAISETEEDSYLGDEADRSIGSSPSSRSSVHPNPHSNIADWGGNSSQPITVSRANLSDFSLPIRENNARNIDNQTEPIATSSSTLVTSGLLSGVDISASSIGRRKSLPEDDGMGTLRRRIFAIQAQEIGAPEKANLMHQLLLEGYTKSRRIDLTERPQTPSGTTTSEKRRSQGPLDSFKFWQNTSDEAETREEFDLTSEDIRPTFAPPIDPSEDSEYVEDPGYSDYRPLGCEHYRRNVKLQCSTCNRWYTCRFCHDKVEDHNLIRKDTKNMLCMFCGTAQRAGEACVSCGALAARYYCGICKLWNDDPDKPVYHCNDCGICRIGRGIGKDYFHCKTCCACIAIGQENDHKCIERSTDCDCPICGDYMFTSPKAVCFMKCGHSIHKQCLDQHMKVAYKCPICNKSLANMELQFRNLDLAIQTQPMPPEFQDTRALVLCNDCSAKSSVKYHWLGLKCGVCSSYNTAQLQIRGMADEAIETDLIGREVQHPELSATRGTGAVEAGDGARARDIRRRHSSNVERSTITRSVLQSAFPDRFARSVSPTHPSLAWNPPAGYPLMETEEEEREDMLGFWSRVPRSITSGDEDDEEASDDEYMSSSEDEDDDESDEGDDDDIDDFELLGHR</sequence>
<reference evidence="1 2" key="1">
    <citation type="journal article" date="2022" name="New Phytol.">
        <title>Ecological generalism drives hyperdiversity of secondary metabolite gene clusters in xylarialean endophytes.</title>
        <authorList>
            <person name="Franco M.E.E."/>
            <person name="Wisecaver J.H."/>
            <person name="Arnold A.E."/>
            <person name="Ju Y.M."/>
            <person name="Slot J.C."/>
            <person name="Ahrendt S."/>
            <person name="Moore L.P."/>
            <person name="Eastman K.E."/>
            <person name="Scott K."/>
            <person name="Konkel Z."/>
            <person name="Mondo S.J."/>
            <person name="Kuo A."/>
            <person name="Hayes R.D."/>
            <person name="Haridas S."/>
            <person name="Andreopoulos B."/>
            <person name="Riley R."/>
            <person name="LaButti K."/>
            <person name="Pangilinan J."/>
            <person name="Lipzen A."/>
            <person name="Amirebrahimi M."/>
            <person name="Yan J."/>
            <person name="Adam C."/>
            <person name="Keymanesh K."/>
            <person name="Ng V."/>
            <person name="Louie K."/>
            <person name="Northen T."/>
            <person name="Drula E."/>
            <person name="Henrissat B."/>
            <person name="Hsieh H.M."/>
            <person name="Youens-Clark K."/>
            <person name="Lutzoni F."/>
            <person name="Miadlikowska J."/>
            <person name="Eastwood D.C."/>
            <person name="Hamelin R.C."/>
            <person name="Grigoriev I.V."/>
            <person name="U'Ren J.M."/>
        </authorList>
    </citation>
    <scope>NUCLEOTIDE SEQUENCE [LARGE SCALE GENOMIC DNA]</scope>
    <source>
        <strain evidence="1 2">ER1909</strain>
    </source>
</reference>
<evidence type="ECO:0000313" key="2">
    <source>
        <dbReference type="Proteomes" id="UP001497680"/>
    </source>
</evidence>
<comment type="caution">
    <text evidence="1">The sequence shown here is derived from an EMBL/GenBank/DDBJ whole genome shotgun (WGS) entry which is preliminary data.</text>
</comment>
<dbReference type="EMBL" id="MU394434">
    <property type="protein sequence ID" value="KAI6080572.1"/>
    <property type="molecule type" value="Genomic_DNA"/>
</dbReference>
<proteinExistence type="predicted"/>
<protein>
    <submittedName>
        <fullName evidence="1">Zf-CHY-domain-containing protein</fullName>
    </submittedName>
</protein>
<dbReference type="Proteomes" id="UP001497680">
    <property type="component" value="Unassembled WGS sequence"/>
</dbReference>
<evidence type="ECO:0000313" key="1">
    <source>
        <dbReference type="EMBL" id="KAI6080572.1"/>
    </source>
</evidence>
<gene>
    <name evidence="1" type="ORF">F4821DRAFT_54327</name>
</gene>